<dbReference type="Proteomes" id="UP000244855">
    <property type="component" value="Unassembled WGS sequence"/>
</dbReference>
<feature type="non-terminal residue" evidence="2">
    <location>
        <position position="242"/>
    </location>
</feature>
<dbReference type="AlphaFoldDB" id="A0A2V1D1D6"/>
<protein>
    <recommendedName>
        <fullName evidence="4">BTB domain-containing protein</fullName>
    </recommendedName>
</protein>
<evidence type="ECO:0000313" key="3">
    <source>
        <dbReference type="Proteomes" id="UP000244855"/>
    </source>
</evidence>
<reference evidence="2 3" key="1">
    <citation type="journal article" date="2018" name="Sci. Rep.">
        <title>Comparative genomics provides insights into the lifestyle and reveals functional heterogeneity of dark septate endophytic fungi.</title>
        <authorList>
            <person name="Knapp D.G."/>
            <person name="Nemeth J.B."/>
            <person name="Barry K."/>
            <person name="Hainaut M."/>
            <person name="Henrissat B."/>
            <person name="Johnson J."/>
            <person name="Kuo A."/>
            <person name="Lim J.H.P."/>
            <person name="Lipzen A."/>
            <person name="Nolan M."/>
            <person name="Ohm R.A."/>
            <person name="Tamas L."/>
            <person name="Grigoriev I.V."/>
            <person name="Spatafora J.W."/>
            <person name="Nagy L.G."/>
            <person name="Kovacs G.M."/>
        </authorList>
    </citation>
    <scope>NUCLEOTIDE SEQUENCE [LARGE SCALE GENOMIC DNA]</scope>
    <source>
        <strain evidence="2 3">DSE2036</strain>
    </source>
</reference>
<dbReference type="PANTHER" id="PTHR37538">
    <property type="entry name" value="BTB DOMAIN-CONTAINING PROTEIN"/>
    <property type="match status" value="1"/>
</dbReference>
<feature type="region of interest" description="Disordered" evidence="1">
    <location>
        <begin position="1"/>
        <end position="30"/>
    </location>
</feature>
<feature type="compositionally biased region" description="Basic residues" evidence="1">
    <location>
        <begin position="1"/>
        <end position="10"/>
    </location>
</feature>
<keyword evidence="3" id="KW-1185">Reference proteome</keyword>
<dbReference type="EMBL" id="KZ805770">
    <property type="protein sequence ID" value="PVH91842.1"/>
    <property type="molecule type" value="Genomic_DNA"/>
</dbReference>
<evidence type="ECO:0000256" key="1">
    <source>
        <dbReference type="SAM" id="MobiDB-lite"/>
    </source>
</evidence>
<evidence type="ECO:0000313" key="2">
    <source>
        <dbReference type="EMBL" id="PVH91842.1"/>
    </source>
</evidence>
<sequence length="242" mass="27804">MAKPKKKAVKKSAALEESLPEKSSLESTSSPTLINNRLEVSPYTSCPTAIHFGVEQRVYYVPQDLLQSLERIASPYSPFNLRRNIFLPDVNANTGHVLVHYLYTGTYQTLYNKDTLPREETNIEFKQAISTYVAAKDCHLDGLKELAKQRVKQLGTEMSISDVFKSVEEDFSKLCDESAWFQDYMYEKVKAMFEQDYTAFARTGLFDCTENVSLTKILAKFMVELYNDKIKRMINLQQEQSI</sequence>
<dbReference type="STRING" id="97972.A0A2V1D1D6"/>
<name>A0A2V1D1D6_9PLEO</name>
<accession>A0A2V1D1D6</accession>
<proteinExistence type="predicted"/>
<dbReference type="Gene3D" id="3.30.710.10">
    <property type="entry name" value="Potassium Channel Kv1.1, Chain A"/>
    <property type="match status" value="1"/>
</dbReference>
<dbReference type="OrthoDB" id="3594103at2759"/>
<organism evidence="2 3">
    <name type="scientific">Periconia macrospinosa</name>
    <dbReference type="NCBI Taxonomy" id="97972"/>
    <lineage>
        <taxon>Eukaryota</taxon>
        <taxon>Fungi</taxon>
        <taxon>Dikarya</taxon>
        <taxon>Ascomycota</taxon>
        <taxon>Pezizomycotina</taxon>
        <taxon>Dothideomycetes</taxon>
        <taxon>Pleosporomycetidae</taxon>
        <taxon>Pleosporales</taxon>
        <taxon>Massarineae</taxon>
        <taxon>Periconiaceae</taxon>
        <taxon>Periconia</taxon>
    </lineage>
</organism>
<gene>
    <name evidence="2" type="ORF">DM02DRAFT_702727</name>
</gene>
<dbReference type="PANTHER" id="PTHR37538:SF4">
    <property type="entry name" value="PITSLRE SERINE_THREONINE-PROTEIN KINASE CDC2L1"/>
    <property type="match status" value="1"/>
</dbReference>
<dbReference type="InterPro" id="IPR011333">
    <property type="entry name" value="SKP1/BTB/POZ_sf"/>
</dbReference>
<evidence type="ECO:0008006" key="4">
    <source>
        <dbReference type="Google" id="ProtNLM"/>
    </source>
</evidence>